<dbReference type="InterPro" id="IPR036890">
    <property type="entry name" value="HATPase_C_sf"/>
</dbReference>
<reference evidence="3 4" key="1">
    <citation type="submission" date="2023-04" db="EMBL/GenBank/DDBJ databases">
        <title>Streptomyces chengmaiensis sp. nov. isolated from the stem of mangrove plant in Hainan.</title>
        <authorList>
            <person name="Huang X."/>
            <person name="Zhou S."/>
            <person name="Chu X."/>
            <person name="Xie Y."/>
            <person name="Lin Y."/>
        </authorList>
    </citation>
    <scope>NUCLEOTIDE SEQUENCE [LARGE SCALE GENOMIC DNA]</scope>
    <source>
        <strain evidence="3 4">HNM0663</strain>
    </source>
</reference>
<dbReference type="CDD" id="cd16936">
    <property type="entry name" value="HATPase_RsbW-like"/>
    <property type="match status" value="1"/>
</dbReference>
<dbReference type="RefSeq" id="WP_279929021.1">
    <property type="nucleotide sequence ID" value="NZ_JARWBG010000018.1"/>
</dbReference>
<dbReference type="SUPFAM" id="SSF55874">
    <property type="entry name" value="ATPase domain of HSP90 chaperone/DNA topoisomerase II/histidine kinase"/>
    <property type="match status" value="1"/>
</dbReference>
<sequence>MHECRCEVLRKPWELSFLAEAREVAGLRRVMRLHLATWGLPNVIEAAQLCVTELVSNVVRHVGSGTPATLAVSMRGPAVRIEIRDPDTRALPTLVSTQVDDEEGRGMALVDATAERWGVVLNGDSKITWCELATGLDSARGHIKDVRVSKAEAVLAICSASPERWEVFGQMGVREAQRDAVILMADLLHWMRAHGCDPDEALDRAQVLFEAEAYSEDVSLQA</sequence>
<keyword evidence="1" id="KW-0418">Kinase</keyword>
<evidence type="ECO:0000313" key="4">
    <source>
        <dbReference type="Proteomes" id="UP001223144"/>
    </source>
</evidence>
<gene>
    <name evidence="3" type="ORF">QCN29_17155</name>
</gene>
<keyword evidence="3" id="KW-0547">Nucleotide-binding</keyword>
<dbReference type="PANTHER" id="PTHR35526:SF3">
    <property type="entry name" value="ANTI-SIGMA-F FACTOR RSBW"/>
    <property type="match status" value="1"/>
</dbReference>
<proteinExistence type="predicted"/>
<keyword evidence="1" id="KW-0723">Serine/threonine-protein kinase</keyword>
<dbReference type="Proteomes" id="UP001223144">
    <property type="component" value="Unassembled WGS sequence"/>
</dbReference>
<dbReference type="Gene3D" id="3.30.565.10">
    <property type="entry name" value="Histidine kinase-like ATPase, C-terminal domain"/>
    <property type="match status" value="1"/>
</dbReference>
<dbReference type="InterPro" id="IPR050267">
    <property type="entry name" value="Anti-sigma-factor_SerPK"/>
</dbReference>
<keyword evidence="4" id="KW-1185">Reference proteome</keyword>
<dbReference type="PANTHER" id="PTHR35526">
    <property type="entry name" value="ANTI-SIGMA-F FACTOR RSBW-RELATED"/>
    <property type="match status" value="1"/>
</dbReference>
<feature type="domain" description="Histidine kinase/HSP90-like ATPase" evidence="2">
    <location>
        <begin position="19"/>
        <end position="115"/>
    </location>
</feature>
<evidence type="ECO:0000256" key="1">
    <source>
        <dbReference type="ARBA" id="ARBA00022527"/>
    </source>
</evidence>
<evidence type="ECO:0000259" key="2">
    <source>
        <dbReference type="Pfam" id="PF13581"/>
    </source>
</evidence>
<dbReference type="GO" id="GO:0005524">
    <property type="term" value="F:ATP binding"/>
    <property type="evidence" value="ECO:0007669"/>
    <property type="project" value="UniProtKB-KW"/>
</dbReference>
<keyword evidence="3" id="KW-0067">ATP-binding</keyword>
<dbReference type="InterPro" id="IPR003594">
    <property type="entry name" value="HATPase_dom"/>
</dbReference>
<evidence type="ECO:0000313" key="3">
    <source>
        <dbReference type="EMBL" id="MDH2390492.1"/>
    </source>
</evidence>
<keyword evidence="1" id="KW-0808">Transferase</keyword>
<protein>
    <submittedName>
        <fullName evidence="3">ATP-binding protein</fullName>
    </submittedName>
</protein>
<name>A0ABT6HP52_9ACTN</name>
<dbReference type="EMBL" id="JARWBG010000018">
    <property type="protein sequence ID" value="MDH2390492.1"/>
    <property type="molecule type" value="Genomic_DNA"/>
</dbReference>
<organism evidence="3 4">
    <name type="scientific">Streptomyces chengmaiensis</name>
    <dbReference type="NCBI Taxonomy" id="3040919"/>
    <lineage>
        <taxon>Bacteria</taxon>
        <taxon>Bacillati</taxon>
        <taxon>Actinomycetota</taxon>
        <taxon>Actinomycetes</taxon>
        <taxon>Kitasatosporales</taxon>
        <taxon>Streptomycetaceae</taxon>
        <taxon>Streptomyces</taxon>
    </lineage>
</organism>
<dbReference type="Pfam" id="PF13581">
    <property type="entry name" value="HATPase_c_2"/>
    <property type="match status" value="1"/>
</dbReference>
<accession>A0ABT6HP52</accession>
<comment type="caution">
    <text evidence="3">The sequence shown here is derived from an EMBL/GenBank/DDBJ whole genome shotgun (WGS) entry which is preliminary data.</text>
</comment>